<gene>
    <name evidence="3" type="ORF">IC007_1372</name>
</gene>
<feature type="domain" description="Glycosyltransferase 2-like" evidence="2">
    <location>
        <begin position="14"/>
        <end position="122"/>
    </location>
</feature>
<keyword evidence="1" id="KW-1133">Transmembrane helix</keyword>
<organism evidence="3 4">
    <name type="scientific">Sulfuracidifex tepidarius</name>
    <dbReference type="NCBI Taxonomy" id="1294262"/>
    <lineage>
        <taxon>Archaea</taxon>
        <taxon>Thermoproteota</taxon>
        <taxon>Thermoprotei</taxon>
        <taxon>Sulfolobales</taxon>
        <taxon>Sulfolobaceae</taxon>
        <taxon>Sulfuracidifex</taxon>
    </lineage>
</organism>
<keyword evidence="1" id="KW-0812">Transmembrane</keyword>
<dbReference type="GeneID" id="41717715"/>
<dbReference type="InterPro" id="IPR001173">
    <property type="entry name" value="Glyco_trans_2-like"/>
</dbReference>
<name>A0A510E2V5_9CREN</name>
<feature type="transmembrane region" description="Helical" evidence="1">
    <location>
        <begin position="207"/>
        <end position="226"/>
    </location>
</feature>
<feature type="transmembrane region" description="Helical" evidence="1">
    <location>
        <begin position="266"/>
        <end position="286"/>
    </location>
</feature>
<accession>A0A510E2V5</accession>
<evidence type="ECO:0000259" key="2">
    <source>
        <dbReference type="Pfam" id="PF00535"/>
    </source>
</evidence>
<evidence type="ECO:0000313" key="4">
    <source>
        <dbReference type="Proteomes" id="UP000325030"/>
    </source>
</evidence>
<evidence type="ECO:0000313" key="3">
    <source>
        <dbReference type="EMBL" id="BBG26851.1"/>
    </source>
</evidence>
<dbReference type="AlphaFoldDB" id="A0A510E2V5"/>
<evidence type="ECO:0000256" key="1">
    <source>
        <dbReference type="SAM" id="Phobius"/>
    </source>
</evidence>
<dbReference type="Proteomes" id="UP000325030">
    <property type="component" value="Chromosome"/>
</dbReference>
<reference evidence="4" key="1">
    <citation type="submission" date="2018-09" db="EMBL/GenBank/DDBJ databases">
        <title>Complete Genome Sequencing of Sulfolobus sp. JCM 16834.</title>
        <authorList>
            <person name="Kato S."/>
            <person name="Itoh T."/>
            <person name="Ohkuma M."/>
        </authorList>
    </citation>
    <scope>NUCLEOTIDE SEQUENCE [LARGE SCALE GENOMIC DNA]</scope>
    <source>
        <strain evidence="4">IC-007</strain>
    </source>
</reference>
<dbReference type="Gene3D" id="3.90.550.10">
    <property type="entry name" value="Spore Coat Polysaccharide Biosynthesis Protein SpsA, Chain A"/>
    <property type="match status" value="1"/>
</dbReference>
<dbReference type="Pfam" id="PF00535">
    <property type="entry name" value="Glycos_transf_2"/>
    <property type="match status" value="1"/>
</dbReference>
<dbReference type="EMBL" id="AP018930">
    <property type="protein sequence ID" value="BBG26851.1"/>
    <property type="molecule type" value="Genomic_DNA"/>
</dbReference>
<dbReference type="SUPFAM" id="SSF53448">
    <property type="entry name" value="Nucleotide-diphospho-sugar transferases"/>
    <property type="match status" value="1"/>
</dbReference>
<protein>
    <recommendedName>
        <fullName evidence="2">Glycosyltransferase 2-like domain-containing protein</fullName>
    </recommendedName>
</protein>
<dbReference type="RefSeq" id="WP_149564818.1">
    <property type="nucleotide sequence ID" value="NZ_AP018930.1"/>
</dbReference>
<dbReference type="InterPro" id="IPR029044">
    <property type="entry name" value="Nucleotide-diphossugar_trans"/>
</dbReference>
<feature type="transmembrane region" description="Helical" evidence="1">
    <location>
        <begin position="232"/>
        <end position="254"/>
    </location>
</feature>
<sequence>MPEVLIPVGPGDKKEWVQRTLASATAISDKVTVYDNSEREDLGELIDRFNVRHVKDRKLETVNMAKLRNKLLSLATENVVITMDSDVVIPSAESLVKKVNEDGYAYSWMHYAYSEEELKRPRAVGEENPNLGCAALNVEKIREIGMFDEKYARDEDIWLYSKLKKKGMTVGPVEERCLHLNSSHLRKDFRTSLREARRNLWRTKYDMMMVFDGLTDFTFLTGYLYYGSYYVIGASSVLFPPISLMFFPIIGFGIKYYGGLRKWGYNLLPGLALAISLPYGFLWNVLRTLRGK</sequence>
<proteinExistence type="predicted"/>
<dbReference type="CDD" id="cd00761">
    <property type="entry name" value="Glyco_tranf_GTA_type"/>
    <property type="match status" value="1"/>
</dbReference>
<keyword evidence="1" id="KW-0472">Membrane</keyword>